<reference evidence="1 2" key="1">
    <citation type="submission" date="2024-03" db="EMBL/GenBank/DDBJ databases">
        <title>Whole genome sequencing of Streptomyces racemochromogenes, to identify antimicrobial biosynthetic gene clusters.</title>
        <authorList>
            <person name="Suryawanshi P."/>
            <person name="Krishnaraj P.U."/>
            <person name="Arun Y.P."/>
            <person name="Suryawanshi M.P."/>
            <person name="Rakshit O."/>
        </authorList>
    </citation>
    <scope>NUCLEOTIDE SEQUENCE [LARGE SCALE GENOMIC DNA]</scope>
    <source>
        <strain evidence="1 2">AUDT626</strain>
    </source>
</reference>
<dbReference type="RefSeq" id="WP_395511216.1">
    <property type="nucleotide sequence ID" value="NZ_JBBDHD010000054.1"/>
</dbReference>
<keyword evidence="2" id="KW-1185">Reference proteome</keyword>
<dbReference type="Proteomes" id="UP001610631">
    <property type="component" value="Unassembled WGS sequence"/>
</dbReference>
<accession>A0ABW7PGD4</accession>
<evidence type="ECO:0000313" key="2">
    <source>
        <dbReference type="Proteomes" id="UP001610631"/>
    </source>
</evidence>
<evidence type="ECO:0000313" key="1">
    <source>
        <dbReference type="EMBL" id="MFH7597471.1"/>
    </source>
</evidence>
<comment type="caution">
    <text evidence="1">The sequence shown here is derived from an EMBL/GenBank/DDBJ whole genome shotgun (WGS) entry which is preliminary data.</text>
</comment>
<dbReference type="EMBL" id="JBBDHD010000054">
    <property type="protein sequence ID" value="MFH7597471.1"/>
    <property type="molecule type" value="Genomic_DNA"/>
</dbReference>
<protein>
    <submittedName>
        <fullName evidence="1">Uncharacterized protein</fullName>
    </submittedName>
</protein>
<proteinExistence type="predicted"/>
<name>A0ABW7PGD4_9ACTN</name>
<sequence length="42" mass="4607">MNHPVPPLTTLLRRRAVWGLALTRGRAVRPAPDRPAPPARTA</sequence>
<organism evidence="1 2">
    <name type="scientific">Streptomyces racemochromogenes</name>
    <dbReference type="NCBI Taxonomy" id="67353"/>
    <lineage>
        <taxon>Bacteria</taxon>
        <taxon>Bacillati</taxon>
        <taxon>Actinomycetota</taxon>
        <taxon>Actinomycetes</taxon>
        <taxon>Kitasatosporales</taxon>
        <taxon>Streptomycetaceae</taxon>
        <taxon>Streptomyces</taxon>
    </lineage>
</organism>
<gene>
    <name evidence="1" type="ORF">WDV06_20555</name>
</gene>